<organism evidence="2 3">
    <name type="scientific">Vibrio navarrensis</name>
    <dbReference type="NCBI Taxonomy" id="29495"/>
    <lineage>
        <taxon>Bacteria</taxon>
        <taxon>Pseudomonadati</taxon>
        <taxon>Pseudomonadota</taxon>
        <taxon>Gammaproteobacteria</taxon>
        <taxon>Vibrionales</taxon>
        <taxon>Vibrionaceae</taxon>
        <taxon>Vibrio</taxon>
    </lineage>
</organism>
<evidence type="ECO:0000313" key="2">
    <source>
        <dbReference type="EMBL" id="ELN6934102.1"/>
    </source>
</evidence>
<gene>
    <name evidence="2" type="ORF">RZY48_003578</name>
</gene>
<dbReference type="Proteomes" id="UP001253463">
    <property type="component" value="Unassembled WGS sequence"/>
</dbReference>
<dbReference type="AlphaFoldDB" id="A0AAI9GA39"/>
<dbReference type="GO" id="GO:0006310">
    <property type="term" value="P:DNA recombination"/>
    <property type="evidence" value="ECO:0007669"/>
    <property type="project" value="UniProtKB-KW"/>
</dbReference>
<dbReference type="EMBL" id="ABNSCA010000014">
    <property type="protein sequence ID" value="ELN6934102.1"/>
    <property type="molecule type" value="Genomic_DNA"/>
</dbReference>
<dbReference type="InterPro" id="IPR011010">
    <property type="entry name" value="DNA_brk_join_enz"/>
</dbReference>
<name>A0AAI9GA39_9VIBR</name>
<evidence type="ECO:0000313" key="3">
    <source>
        <dbReference type="Proteomes" id="UP001253463"/>
    </source>
</evidence>
<dbReference type="GO" id="GO:0015074">
    <property type="term" value="P:DNA integration"/>
    <property type="evidence" value="ECO:0007669"/>
    <property type="project" value="InterPro"/>
</dbReference>
<dbReference type="InterPro" id="IPR013762">
    <property type="entry name" value="Integrase-like_cat_sf"/>
</dbReference>
<evidence type="ECO:0008006" key="4">
    <source>
        <dbReference type="Google" id="ProtNLM"/>
    </source>
</evidence>
<dbReference type="Gene3D" id="1.10.443.10">
    <property type="entry name" value="Intergrase catalytic core"/>
    <property type="match status" value="1"/>
</dbReference>
<proteinExistence type="predicted"/>
<comment type="caution">
    <text evidence="2">The sequence shown here is derived from an EMBL/GenBank/DDBJ whole genome shotgun (WGS) entry which is preliminary data.</text>
</comment>
<keyword evidence="1" id="KW-0233">DNA recombination</keyword>
<reference evidence="2" key="1">
    <citation type="submission" date="2023-10" db="EMBL/GenBank/DDBJ databases">
        <authorList>
            <consortium name="PulseNet: The National Subtyping Network for Foodborne Disease Surveillance"/>
        </authorList>
    </citation>
    <scope>NUCLEOTIDE SEQUENCE</scope>
    <source>
        <strain evidence="2">PNUSAV004886</strain>
    </source>
</reference>
<protein>
    <recommendedName>
        <fullName evidence="4">Tyr recombinase domain-containing protein</fullName>
    </recommendedName>
</protein>
<accession>A0AAI9GA39</accession>
<sequence>MFNPKVVREQKRSDYSYYGKRALGRIWTGLCQKAGILHRNQYQLRHTYASWMITHANVNVSYLAQQMGHADVACCLKKAVLACKAPLISAGRFFSGLLFRLKPAKTKTEPLPLLLCIAPLHSVSRINKLALNP</sequence>
<dbReference type="SUPFAM" id="SSF56349">
    <property type="entry name" value="DNA breaking-rejoining enzymes"/>
    <property type="match status" value="1"/>
</dbReference>
<evidence type="ECO:0000256" key="1">
    <source>
        <dbReference type="ARBA" id="ARBA00023172"/>
    </source>
</evidence>
<dbReference type="GO" id="GO:0003677">
    <property type="term" value="F:DNA binding"/>
    <property type="evidence" value="ECO:0007669"/>
    <property type="project" value="InterPro"/>
</dbReference>